<dbReference type="InterPro" id="IPR001789">
    <property type="entry name" value="Sig_transdc_resp-reg_receiver"/>
</dbReference>
<dbReference type="SUPFAM" id="SSF46894">
    <property type="entry name" value="C-terminal effector domain of the bipartite response regulators"/>
    <property type="match status" value="1"/>
</dbReference>
<dbReference type="SMART" id="SM00448">
    <property type="entry name" value="REC"/>
    <property type="match status" value="1"/>
</dbReference>
<feature type="domain" description="Response regulatory" evidence="5">
    <location>
        <begin position="21"/>
        <end position="137"/>
    </location>
</feature>
<evidence type="ECO:0000256" key="1">
    <source>
        <dbReference type="ARBA" id="ARBA00022553"/>
    </source>
</evidence>
<evidence type="ECO:0000313" key="7">
    <source>
        <dbReference type="Proteomes" id="UP001500967"/>
    </source>
</evidence>
<evidence type="ECO:0000256" key="2">
    <source>
        <dbReference type="ARBA" id="ARBA00023125"/>
    </source>
</evidence>
<name>A0ABP3DFM0_9ACTN</name>
<feature type="modified residue" description="4-aspartylphosphate" evidence="3">
    <location>
        <position position="72"/>
    </location>
</feature>
<dbReference type="PRINTS" id="PR00038">
    <property type="entry name" value="HTHLUXR"/>
</dbReference>
<gene>
    <name evidence="6" type="ORF">GCM10009539_13170</name>
</gene>
<dbReference type="PANTHER" id="PTHR43214">
    <property type="entry name" value="TWO-COMPONENT RESPONSE REGULATOR"/>
    <property type="match status" value="1"/>
</dbReference>
<evidence type="ECO:0000259" key="4">
    <source>
        <dbReference type="PROSITE" id="PS50043"/>
    </source>
</evidence>
<dbReference type="InterPro" id="IPR039420">
    <property type="entry name" value="WalR-like"/>
</dbReference>
<protein>
    <submittedName>
        <fullName evidence="6">Response regulator transcription factor</fullName>
    </submittedName>
</protein>
<dbReference type="CDD" id="cd17535">
    <property type="entry name" value="REC_NarL-like"/>
    <property type="match status" value="1"/>
</dbReference>
<dbReference type="EMBL" id="BAAAGX010000006">
    <property type="protein sequence ID" value="GAA0229134.1"/>
    <property type="molecule type" value="Genomic_DNA"/>
</dbReference>
<dbReference type="InterPro" id="IPR011006">
    <property type="entry name" value="CheY-like_superfamily"/>
</dbReference>
<dbReference type="Proteomes" id="UP001500967">
    <property type="component" value="Unassembled WGS sequence"/>
</dbReference>
<dbReference type="InterPro" id="IPR016032">
    <property type="entry name" value="Sig_transdc_resp-reg_C-effctor"/>
</dbReference>
<dbReference type="CDD" id="cd06170">
    <property type="entry name" value="LuxR_C_like"/>
    <property type="match status" value="1"/>
</dbReference>
<reference evidence="7" key="1">
    <citation type="journal article" date="2019" name="Int. J. Syst. Evol. Microbiol.">
        <title>The Global Catalogue of Microorganisms (GCM) 10K type strain sequencing project: providing services to taxonomists for standard genome sequencing and annotation.</title>
        <authorList>
            <consortium name="The Broad Institute Genomics Platform"/>
            <consortium name="The Broad Institute Genome Sequencing Center for Infectious Disease"/>
            <person name="Wu L."/>
            <person name="Ma J."/>
        </authorList>
    </citation>
    <scope>NUCLEOTIDE SEQUENCE [LARGE SCALE GENOMIC DNA]</scope>
    <source>
        <strain evidence="7">JCM 10425</strain>
    </source>
</reference>
<accession>A0ABP3DFM0</accession>
<dbReference type="InterPro" id="IPR058245">
    <property type="entry name" value="NreC/VraR/RcsB-like_REC"/>
</dbReference>
<dbReference type="SUPFAM" id="SSF52172">
    <property type="entry name" value="CheY-like"/>
    <property type="match status" value="1"/>
</dbReference>
<proteinExistence type="predicted"/>
<dbReference type="Pfam" id="PF00072">
    <property type="entry name" value="Response_reg"/>
    <property type="match status" value="1"/>
</dbReference>
<keyword evidence="2" id="KW-0238">DNA-binding</keyword>
<dbReference type="Pfam" id="PF00196">
    <property type="entry name" value="GerE"/>
    <property type="match status" value="1"/>
</dbReference>
<keyword evidence="7" id="KW-1185">Reference proteome</keyword>
<organism evidence="6 7">
    <name type="scientific">Cryptosporangium japonicum</name>
    <dbReference type="NCBI Taxonomy" id="80872"/>
    <lineage>
        <taxon>Bacteria</taxon>
        <taxon>Bacillati</taxon>
        <taxon>Actinomycetota</taxon>
        <taxon>Actinomycetes</taxon>
        <taxon>Cryptosporangiales</taxon>
        <taxon>Cryptosporangiaceae</taxon>
        <taxon>Cryptosporangium</taxon>
    </lineage>
</organism>
<evidence type="ECO:0000259" key="5">
    <source>
        <dbReference type="PROSITE" id="PS50110"/>
    </source>
</evidence>
<keyword evidence="1 3" id="KW-0597">Phosphoprotein</keyword>
<sequence>MIPVSGAWSFQGGTPVDEPKRVLIVDDHPVVRRGLKVMLEDEPWVSEVAEAASVEEAVREAITCRSDVIAMDVVLPDGDGVDATRRILEACPDTAVLMLTMADDDDIVAKALNAGARGFLLKDTDPDMVIDALRTVASGGVVLGPRVGPTVLTALRRAPAVLPPPFDQLTTRELEIVNRLAMGDTNAQIARHLNVSEKTVRNQMSAVFNKLNVSDRVQAALLARDAGIVR</sequence>
<dbReference type="InterPro" id="IPR000792">
    <property type="entry name" value="Tscrpt_reg_LuxR_C"/>
</dbReference>
<dbReference type="PROSITE" id="PS00622">
    <property type="entry name" value="HTH_LUXR_1"/>
    <property type="match status" value="1"/>
</dbReference>
<dbReference type="SMART" id="SM00421">
    <property type="entry name" value="HTH_LUXR"/>
    <property type="match status" value="1"/>
</dbReference>
<dbReference type="PROSITE" id="PS50043">
    <property type="entry name" value="HTH_LUXR_2"/>
    <property type="match status" value="1"/>
</dbReference>
<dbReference type="PROSITE" id="PS50110">
    <property type="entry name" value="RESPONSE_REGULATORY"/>
    <property type="match status" value="1"/>
</dbReference>
<evidence type="ECO:0000313" key="6">
    <source>
        <dbReference type="EMBL" id="GAA0229134.1"/>
    </source>
</evidence>
<dbReference type="Gene3D" id="3.40.50.2300">
    <property type="match status" value="1"/>
</dbReference>
<comment type="caution">
    <text evidence="6">The sequence shown here is derived from an EMBL/GenBank/DDBJ whole genome shotgun (WGS) entry which is preliminary data.</text>
</comment>
<feature type="domain" description="HTH luxR-type" evidence="4">
    <location>
        <begin position="162"/>
        <end position="227"/>
    </location>
</feature>
<evidence type="ECO:0000256" key="3">
    <source>
        <dbReference type="PROSITE-ProRule" id="PRU00169"/>
    </source>
</evidence>